<reference evidence="3" key="1">
    <citation type="submission" date="2022-11" db="UniProtKB">
        <authorList>
            <consortium name="WormBaseParasite"/>
        </authorList>
    </citation>
    <scope>IDENTIFICATION</scope>
</reference>
<dbReference type="AlphaFoldDB" id="A0A915LES1"/>
<evidence type="ECO:0000313" key="3">
    <source>
        <dbReference type="WBParaSite" id="scaffold1116_cov153.g2510"/>
    </source>
</evidence>
<name>A0A915LES1_MELJA</name>
<dbReference type="Gene3D" id="3.40.30.10">
    <property type="entry name" value="Glutaredoxin"/>
    <property type="match status" value="1"/>
</dbReference>
<keyword evidence="2" id="KW-1185">Reference proteome</keyword>
<evidence type="ECO:0000313" key="2">
    <source>
        <dbReference type="Proteomes" id="UP000887561"/>
    </source>
</evidence>
<dbReference type="PANTHER" id="PTHR19991">
    <property type="entry name" value="L 2 01289"/>
    <property type="match status" value="1"/>
</dbReference>
<protein>
    <submittedName>
        <fullName evidence="3">Thioredoxin domain-containing protein</fullName>
    </submittedName>
</protein>
<dbReference type="CDD" id="cd02961">
    <property type="entry name" value="PDI_a_family"/>
    <property type="match status" value="1"/>
</dbReference>
<dbReference type="WBParaSite" id="scaffold1116_cov153.g2510">
    <property type="protein sequence ID" value="scaffold1116_cov153.g2510"/>
    <property type="gene ID" value="scaffold1116_cov153.g2510"/>
</dbReference>
<dbReference type="PANTHER" id="PTHR19991:SF2">
    <property type="entry name" value="GH08893P"/>
    <property type="match status" value="1"/>
</dbReference>
<dbReference type="InterPro" id="IPR036249">
    <property type="entry name" value="Thioredoxin-like_sf"/>
</dbReference>
<dbReference type="Proteomes" id="UP000887561">
    <property type="component" value="Unplaced"/>
</dbReference>
<feature type="region of interest" description="Disordered" evidence="1">
    <location>
        <begin position="1"/>
        <end position="24"/>
    </location>
</feature>
<proteinExistence type="predicted"/>
<organism evidence="2 3">
    <name type="scientific">Meloidogyne javanica</name>
    <name type="common">Root-knot nematode worm</name>
    <dbReference type="NCBI Taxonomy" id="6303"/>
    <lineage>
        <taxon>Eukaryota</taxon>
        <taxon>Metazoa</taxon>
        <taxon>Ecdysozoa</taxon>
        <taxon>Nematoda</taxon>
        <taxon>Chromadorea</taxon>
        <taxon>Rhabditida</taxon>
        <taxon>Tylenchina</taxon>
        <taxon>Tylenchomorpha</taxon>
        <taxon>Tylenchoidea</taxon>
        <taxon>Meloidogynidae</taxon>
        <taxon>Meloidogyninae</taxon>
        <taxon>Meloidogyne</taxon>
        <taxon>Meloidogyne incognita group</taxon>
    </lineage>
</organism>
<accession>A0A915LES1</accession>
<sequence>MCQPNRQTPPPSPHSPSQTEQHEFSIEDVDEEQIDEILRDTSKNLATGYIEVVKTDDRRVARECGVNTFPALVYYRRSSPILYDGDFKDSEKVLRWLRAHDEVATWDLNDDNFEWRTHSHSPPEGALQWLVMFYDSEESDCNAFVPMFETVAHKLRGLINVGKVDTSVSDDVTERFRIDESQCPTILF</sequence>
<dbReference type="SUPFAM" id="SSF52833">
    <property type="entry name" value="Thioredoxin-like"/>
    <property type="match status" value="2"/>
</dbReference>
<evidence type="ECO:0000256" key="1">
    <source>
        <dbReference type="SAM" id="MobiDB-lite"/>
    </source>
</evidence>